<dbReference type="EMBL" id="NHRJ02000002">
    <property type="protein sequence ID" value="PZE21742.1"/>
    <property type="molecule type" value="Genomic_DNA"/>
</dbReference>
<protein>
    <recommendedName>
        <fullName evidence="3">N-acetyltransferase</fullName>
    </recommendedName>
</protein>
<organism evidence="1 2">
    <name type="scientific">Paenibacillus xerothermodurans</name>
    <dbReference type="NCBI Taxonomy" id="1977292"/>
    <lineage>
        <taxon>Bacteria</taxon>
        <taxon>Bacillati</taxon>
        <taxon>Bacillota</taxon>
        <taxon>Bacilli</taxon>
        <taxon>Bacillales</taxon>
        <taxon>Paenibacillaceae</taxon>
        <taxon>Paenibacillus</taxon>
    </lineage>
</organism>
<evidence type="ECO:0000313" key="2">
    <source>
        <dbReference type="Proteomes" id="UP000214746"/>
    </source>
</evidence>
<keyword evidence="2" id="KW-1185">Reference proteome</keyword>
<sequence>MIELALKTAADLGYGVLLLIGAPGYYPKFGFLPARAHALDLQQFKVPDNVFMVREIRAGQLAQIKGRANLPTGVF</sequence>
<dbReference type="Proteomes" id="UP000214746">
    <property type="component" value="Unassembled WGS sequence"/>
</dbReference>
<evidence type="ECO:0000313" key="1">
    <source>
        <dbReference type="EMBL" id="PZE21742.1"/>
    </source>
</evidence>
<comment type="caution">
    <text evidence="1">The sequence shown here is derived from an EMBL/GenBank/DDBJ whole genome shotgun (WGS) entry which is preliminary data.</text>
</comment>
<gene>
    <name evidence="1" type="ORF">CBW46_004825</name>
</gene>
<dbReference type="Gene3D" id="3.40.630.30">
    <property type="match status" value="1"/>
</dbReference>
<evidence type="ECO:0008006" key="3">
    <source>
        <dbReference type="Google" id="ProtNLM"/>
    </source>
</evidence>
<dbReference type="AlphaFoldDB" id="A0A2W1P1W7"/>
<proteinExistence type="predicted"/>
<reference evidence="1" key="1">
    <citation type="submission" date="2018-06" db="EMBL/GenBank/DDBJ databases">
        <title>Paenibacillus xerothermodurans sp. nov. an extremely dry heat resistant spore forming bacterium isolated from the soil of Cape Canaveral, Florida.</title>
        <authorList>
            <person name="Seuylemezian A."/>
            <person name="Kaur N."/>
            <person name="Patil P."/>
            <person name="Patil P."/>
            <person name="Mayilraj S."/>
            <person name="Vaishampayan P."/>
        </authorList>
    </citation>
    <scope>NUCLEOTIDE SEQUENCE [LARGE SCALE GENOMIC DNA]</scope>
    <source>
        <strain evidence="1">ATCC 27380</strain>
    </source>
</reference>
<accession>A0A2W1P1W7</accession>
<name>A0A2W1P1W7_PAEXE</name>